<feature type="compositionally biased region" description="Low complexity" evidence="1">
    <location>
        <begin position="336"/>
        <end position="348"/>
    </location>
</feature>
<dbReference type="InParanoid" id="A0A369JIK2"/>
<dbReference type="OrthoDB" id="5535068at2759"/>
<feature type="compositionally biased region" description="Polar residues" evidence="1">
    <location>
        <begin position="1"/>
        <end position="15"/>
    </location>
</feature>
<feature type="compositionally biased region" description="Polar residues" evidence="1">
    <location>
        <begin position="69"/>
        <end position="79"/>
    </location>
</feature>
<organism evidence="2 3">
    <name type="scientific">Hypsizygus marmoreus</name>
    <name type="common">White beech mushroom</name>
    <name type="synonym">Agaricus marmoreus</name>
    <dbReference type="NCBI Taxonomy" id="39966"/>
    <lineage>
        <taxon>Eukaryota</taxon>
        <taxon>Fungi</taxon>
        <taxon>Dikarya</taxon>
        <taxon>Basidiomycota</taxon>
        <taxon>Agaricomycotina</taxon>
        <taxon>Agaricomycetes</taxon>
        <taxon>Agaricomycetidae</taxon>
        <taxon>Agaricales</taxon>
        <taxon>Tricholomatineae</taxon>
        <taxon>Lyophyllaceae</taxon>
        <taxon>Hypsizygus</taxon>
    </lineage>
</organism>
<dbReference type="InterPro" id="IPR021109">
    <property type="entry name" value="Peptidase_aspartic_dom_sf"/>
</dbReference>
<feature type="region of interest" description="Disordered" evidence="1">
    <location>
        <begin position="336"/>
        <end position="361"/>
    </location>
</feature>
<evidence type="ECO:0000313" key="2">
    <source>
        <dbReference type="EMBL" id="RDB20397.1"/>
    </source>
</evidence>
<feature type="region of interest" description="Disordered" evidence="1">
    <location>
        <begin position="50"/>
        <end position="80"/>
    </location>
</feature>
<dbReference type="EMBL" id="LUEZ02000068">
    <property type="protein sequence ID" value="RDB20397.1"/>
    <property type="molecule type" value="Genomic_DNA"/>
</dbReference>
<comment type="caution">
    <text evidence="2">The sequence shown here is derived from an EMBL/GenBank/DDBJ whole genome shotgun (WGS) entry which is preliminary data.</text>
</comment>
<name>A0A369JIK2_HYPMA</name>
<gene>
    <name evidence="2" type="ORF">Hypma_012503</name>
</gene>
<keyword evidence="3" id="KW-1185">Reference proteome</keyword>
<dbReference type="Gene3D" id="2.40.70.10">
    <property type="entry name" value="Acid Proteases"/>
    <property type="match status" value="1"/>
</dbReference>
<feature type="region of interest" description="Disordered" evidence="1">
    <location>
        <begin position="632"/>
        <end position="654"/>
    </location>
</feature>
<evidence type="ECO:0000256" key="1">
    <source>
        <dbReference type="SAM" id="MobiDB-lite"/>
    </source>
</evidence>
<sequence>MGTRNNPQEDSNQPEEGSRPSKKIPEFILIPVDVRQPRIADPTVPDVTMAEAPVTHYENATERGPLKSNRPSRQSQISAQVGDKQVVTQILNAPVILCVGEVLASSKEVSEQLANLVKRRNPQPAIVGHTLASTKDAGKLIKIPLKIEEMHVMGIIDTGSELNVINQRIIRGLTENPVDPRRNAIMNDANGGAGSLKGHISDVILKCGSVETLANLYIGDSVPFDLLLGWPWQRENLVTIDECIDGTYLVFKDAQDTDATFELLVEDHAPIPDYPFDIHNPPQLGQYTVGMTTHLSLEDSTQVHELDSIFGQDQATVKSEDYLSSDIKEDTRIDSVQSNNQNTQVNYNHDPSVERPESETEVTGLHQETVSHIPKTELASHIEIESQHLDLENLCLPSNGIPPPAPSEYSYGATDNVRLKIRKHFQKTQAGWYKGQEVGQQVIISSPVSMRLGPRETSGHLMEDIAMIGCSFIFLQESPHPPSIRIGDLFATFRPYDQTPVTSDPEDSESSLEEDPEDSIETMPPAMTPIMIEHPEIAIPARTVESGIATPEIPIVTIDNVTIDQLSSPPSATVLVAVAGPLPSYDIFLLTEVEPRCNIRSQHPPARSHRLKTTANAANTSKLTKKIALGPSKNGRKAEQIRNRKRWKEGARKAIIEEGTPYNAQKISTSDT</sequence>
<dbReference type="Proteomes" id="UP000076154">
    <property type="component" value="Unassembled WGS sequence"/>
</dbReference>
<dbReference type="CDD" id="cd00303">
    <property type="entry name" value="retropepsin_like"/>
    <property type="match status" value="1"/>
</dbReference>
<feature type="region of interest" description="Disordered" evidence="1">
    <location>
        <begin position="1"/>
        <end position="25"/>
    </location>
</feature>
<feature type="compositionally biased region" description="Basic and acidic residues" evidence="1">
    <location>
        <begin position="636"/>
        <end position="654"/>
    </location>
</feature>
<evidence type="ECO:0000313" key="3">
    <source>
        <dbReference type="Proteomes" id="UP000076154"/>
    </source>
</evidence>
<protein>
    <submittedName>
        <fullName evidence="2">Uncharacterized protein</fullName>
    </submittedName>
</protein>
<feature type="compositionally biased region" description="Acidic residues" evidence="1">
    <location>
        <begin position="504"/>
        <end position="520"/>
    </location>
</feature>
<dbReference type="STRING" id="39966.A0A369JIK2"/>
<feature type="region of interest" description="Disordered" evidence="1">
    <location>
        <begin position="496"/>
        <end position="521"/>
    </location>
</feature>
<reference evidence="2" key="1">
    <citation type="submission" date="2018-04" db="EMBL/GenBank/DDBJ databases">
        <title>Whole genome sequencing of Hypsizygus marmoreus.</title>
        <authorList>
            <person name="Choi I.-G."/>
            <person name="Min B."/>
            <person name="Kim J.-G."/>
            <person name="Kim S."/>
            <person name="Oh Y.-L."/>
            <person name="Kong W.-S."/>
            <person name="Park H."/>
            <person name="Jeong J."/>
            <person name="Song E.-S."/>
        </authorList>
    </citation>
    <scope>NUCLEOTIDE SEQUENCE [LARGE SCALE GENOMIC DNA]</scope>
    <source>
        <strain evidence="2">51987-8</strain>
    </source>
</reference>
<accession>A0A369JIK2</accession>
<dbReference type="SUPFAM" id="SSF50630">
    <property type="entry name" value="Acid proteases"/>
    <property type="match status" value="1"/>
</dbReference>
<dbReference type="AlphaFoldDB" id="A0A369JIK2"/>
<feature type="compositionally biased region" description="Basic and acidic residues" evidence="1">
    <location>
        <begin position="16"/>
        <end position="25"/>
    </location>
</feature>
<proteinExistence type="predicted"/>